<feature type="domain" description="Transcription termination and cleavage factor C-terminal" evidence="3">
    <location>
        <begin position="346"/>
        <end position="379"/>
    </location>
</feature>
<evidence type="ECO:0000256" key="1">
    <source>
        <dbReference type="SAM" id="MobiDB-lite"/>
    </source>
</evidence>
<dbReference type="GO" id="GO:0031124">
    <property type="term" value="P:mRNA 3'-end processing"/>
    <property type="evidence" value="ECO:0007669"/>
    <property type="project" value="InterPro"/>
</dbReference>
<feature type="compositionally biased region" description="Low complexity" evidence="1">
    <location>
        <begin position="131"/>
        <end position="166"/>
    </location>
</feature>
<proteinExistence type="predicted"/>
<dbReference type="InterPro" id="IPR025742">
    <property type="entry name" value="CSTF2_hinge"/>
</dbReference>
<keyword evidence="2" id="KW-1133">Transmembrane helix</keyword>
<keyword evidence="2" id="KW-0812">Transmembrane</keyword>
<feature type="region of interest" description="Disordered" evidence="1">
    <location>
        <begin position="131"/>
        <end position="229"/>
    </location>
</feature>
<dbReference type="PANTHER" id="PTHR47866:SF2">
    <property type="entry name" value="HYDROXYPROLINE-RICH GLYCOPROTEIN FAMILY PROTEIN"/>
    <property type="match status" value="1"/>
</dbReference>
<protein>
    <submittedName>
        <fullName evidence="5">Uncharacterized protein</fullName>
    </submittedName>
</protein>
<evidence type="ECO:0000259" key="4">
    <source>
        <dbReference type="Pfam" id="PF14327"/>
    </source>
</evidence>
<feature type="domain" description="Cleavage stimulation factor subunit 2 hinge" evidence="4">
    <location>
        <begin position="1"/>
        <end position="38"/>
    </location>
</feature>
<comment type="caution">
    <text evidence="5">The sequence shown here is derived from an EMBL/GenBank/DDBJ whole genome shotgun (WGS) entry which is preliminary data.</text>
</comment>
<dbReference type="EMBL" id="BAABME010028507">
    <property type="protein sequence ID" value="GAA0179788.1"/>
    <property type="molecule type" value="Genomic_DNA"/>
</dbReference>
<sequence>MQTLIEQNQQQAKQILIQNPDLTKALFQAQIMLGMVKPPQTVPSVQPAGTQNLQPSPAPTPQSHVHSAPLSQGQAGVQDQTRKKQQIQPVIPELSASIPQTLPLNSLSSSHQPNVHMISHPAPVSLPQVSQVSNVPSVPHHSSSVPSHLQSPMLPSSQLQQSMQSSGIPHLQPPLPSQPRSQNQGFPHQHHPQQNMGFQHPGGPQFHHSQPIFRPGTRPPVNAGPPYMQGQPPLPNQMPPQYQVLTYLNFSQSYRHFLLINPLFIWVVVVVLAVVMEFVIMMGNAHTRTDFNQAGSSVQADKASAWIPGMADNRPGLQLPGPPPPVQMGAGNQPQQAPPLTPEMEKALLEKVLCLTPEQINMLPPDQRNQVFQLQQMMRQ</sequence>
<evidence type="ECO:0000259" key="3">
    <source>
        <dbReference type="Pfam" id="PF14304"/>
    </source>
</evidence>
<feature type="compositionally biased region" description="Polar residues" evidence="1">
    <location>
        <begin position="42"/>
        <end position="79"/>
    </location>
</feature>
<dbReference type="Pfam" id="PF14327">
    <property type="entry name" value="CSTF2_hinge"/>
    <property type="match status" value="1"/>
</dbReference>
<evidence type="ECO:0000313" key="5">
    <source>
        <dbReference type="EMBL" id="GAA0179788.1"/>
    </source>
</evidence>
<dbReference type="Proteomes" id="UP001454036">
    <property type="component" value="Unassembled WGS sequence"/>
</dbReference>
<dbReference type="PANTHER" id="PTHR47866">
    <property type="entry name" value="HYDROXYPROLINE-RICH GLYCOPROTEIN FAMILY PROTEIN"/>
    <property type="match status" value="1"/>
</dbReference>
<dbReference type="Pfam" id="PF14304">
    <property type="entry name" value="CSTF_C"/>
    <property type="match status" value="1"/>
</dbReference>
<feature type="transmembrane region" description="Helical" evidence="2">
    <location>
        <begin position="263"/>
        <end position="283"/>
    </location>
</feature>
<dbReference type="InterPro" id="IPR038192">
    <property type="entry name" value="CSTF_C_sf"/>
</dbReference>
<evidence type="ECO:0000313" key="6">
    <source>
        <dbReference type="Proteomes" id="UP001454036"/>
    </source>
</evidence>
<dbReference type="InterPro" id="IPR026896">
    <property type="entry name" value="CSTF_C"/>
</dbReference>
<keyword evidence="2" id="KW-0472">Membrane</keyword>
<organism evidence="5 6">
    <name type="scientific">Lithospermum erythrorhizon</name>
    <name type="common">Purple gromwell</name>
    <name type="synonym">Lithospermum officinale var. erythrorhizon</name>
    <dbReference type="NCBI Taxonomy" id="34254"/>
    <lineage>
        <taxon>Eukaryota</taxon>
        <taxon>Viridiplantae</taxon>
        <taxon>Streptophyta</taxon>
        <taxon>Embryophyta</taxon>
        <taxon>Tracheophyta</taxon>
        <taxon>Spermatophyta</taxon>
        <taxon>Magnoliopsida</taxon>
        <taxon>eudicotyledons</taxon>
        <taxon>Gunneridae</taxon>
        <taxon>Pentapetalae</taxon>
        <taxon>asterids</taxon>
        <taxon>lamiids</taxon>
        <taxon>Boraginales</taxon>
        <taxon>Boraginaceae</taxon>
        <taxon>Boraginoideae</taxon>
        <taxon>Lithospermeae</taxon>
        <taxon>Lithospermum</taxon>
    </lineage>
</organism>
<name>A0AAV3RL69_LITER</name>
<feature type="region of interest" description="Disordered" evidence="1">
    <location>
        <begin position="102"/>
        <end position="121"/>
    </location>
</feature>
<feature type="region of interest" description="Disordered" evidence="1">
    <location>
        <begin position="41"/>
        <end position="87"/>
    </location>
</feature>
<reference evidence="5 6" key="1">
    <citation type="submission" date="2024-01" db="EMBL/GenBank/DDBJ databases">
        <title>The complete chloroplast genome sequence of Lithospermum erythrorhizon: insights into the phylogenetic relationship among Boraginaceae species and the maternal lineages of purple gromwells.</title>
        <authorList>
            <person name="Okada T."/>
            <person name="Watanabe K."/>
        </authorList>
    </citation>
    <scope>NUCLEOTIDE SEQUENCE [LARGE SCALE GENOMIC DNA]</scope>
</reference>
<feature type="compositionally biased region" description="Polar residues" evidence="1">
    <location>
        <begin position="102"/>
        <end position="113"/>
    </location>
</feature>
<dbReference type="AlphaFoldDB" id="A0AAV3RL69"/>
<keyword evidence="6" id="KW-1185">Reference proteome</keyword>
<accession>A0AAV3RL69</accession>
<dbReference type="Gene3D" id="1.10.20.70">
    <property type="entry name" value="Transcription termination and cleavage factor, C-terminal domain"/>
    <property type="match status" value="1"/>
</dbReference>
<gene>
    <name evidence="5" type="ORF">LIER_42225</name>
</gene>
<evidence type="ECO:0000256" key="2">
    <source>
        <dbReference type="SAM" id="Phobius"/>
    </source>
</evidence>